<evidence type="ECO:0000256" key="1">
    <source>
        <dbReference type="SAM" id="MobiDB-lite"/>
    </source>
</evidence>
<reference evidence="2 3" key="1">
    <citation type="journal article" date="2023" name="IScience">
        <title>Expanded male sex-determining region conserved during the evolution of homothallism in the green alga Volvox.</title>
        <authorList>
            <person name="Yamamoto K."/>
            <person name="Matsuzaki R."/>
            <person name="Mahakham W."/>
            <person name="Heman W."/>
            <person name="Sekimoto H."/>
            <person name="Kawachi M."/>
            <person name="Minakuchi Y."/>
            <person name="Toyoda A."/>
            <person name="Nozaki H."/>
        </authorList>
    </citation>
    <scope>NUCLEOTIDE SEQUENCE [LARGE SCALE GENOMIC DNA]</scope>
    <source>
        <strain evidence="2 3">NIES-4468</strain>
    </source>
</reference>
<proteinExistence type="predicted"/>
<dbReference type="Proteomes" id="UP001165090">
    <property type="component" value="Unassembled WGS sequence"/>
</dbReference>
<comment type="caution">
    <text evidence="2">The sequence shown here is derived from an EMBL/GenBank/DDBJ whole genome shotgun (WGS) entry which is preliminary data.</text>
</comment>
<feature type="non-terminal residue" evidence="2">
    <location>
        <position position="1"/>
    </location>
</feature>
<organism evidence="2 3">
    <name type="scientific">Volvox africanus</name>
    <dbReference type="NCBI Taxonomy" id="51714"/>
    <lineage>
        <taxon>Eukaryota</taxon>
        <taxon>Viridiplantae</taxon>
        <taxon>Chlorophyta</taxon>
        <taxon>core chlorophytes</taxon>
        <taxon>Chlorophyceae</taxon>
        <taxon>CS clade</taxon>
        <taxon>Chlamydomonadales</taxon>
        <taxon>Volvocaceae</taxon>
        <taxon>Volvox</taxon>
    </lineage>
</organism>
<keyword evidence="3" id="KW-1185">Reference proteome</keyword>
<gene>
    <name evidence="2" type="ORF">VaNZ11_005087</name>
</gene>
<feature type="non-terminal residue" evidence="2">
    <location>
        <position position="110"/>
    </location>
</feature>
<feature type="region of interest" description="Disordered" evidence="1">
    <location>
        <begin position="86"/>
        <end position="110"/>
    </location>
</feature>
<dbReference type="EMBL" id="BSDZ01000013">
    <property type="protein sequence ID" value="GLI62457.1"/>
    <property type="molecule type" value="Genomic_DNA"/>
</dbReference>
<name>A0ABQ5RXY4_9CHLO</name>
<evidence type="ECO:0000313" key="2">
    <source>
        <dbReference type="EMBL" id="GLI62457.1"/>
    </source>
</evidence>
<evidence type="ECO:0000313" key="3">
    <source>
        <dbReference type="Proteomes" id="UP001165090"/>
    </source>
</evidence>
<sequence>SDSQQGQLNLNHCDGSYQDEGTTETIEGCVAALRCLRRFKQSQIAAAAAAIDQASYFDSVVHQLDVLRLEGYVVPGEAAAVAAAAESAVAELPPSETRTIPRTQLERNAA</sequence>
<accession>A0ABQ5RXY4</accession>
<protein>
    <submittedName>
        <fullName evidence="2">Uncharacterized protein</fullName>
    </submittedName>
</protein>